<name>A0A7W7RS75_9ACTN</name>
<dbReference type="AlphaFoldDB" id="A0A7W7RS75"/>
<feature type="region of interest" description="Disordered" evidence="1">
    <location>
        <begin position="58"/>
        <end position="82"/>
    </location>
</feature>
<gene>
    <name evidence="2" type="ORF">FHR32_001227</name>
</gene>
<reference evidence="2 3" key="1">
    <citation type="submission" date="2020-08" db="EMBL/GenBank/DDBJ databases">
        <title>Sequencing the genomes of 1000 actinobacteria strains.</title>
        <authorList>
            <person name="Klenk H.-P."/>
        </authorList>
    </citation>
    <scope>NUCLEOTIDE SEQUENCE [LARGE SCALE GENOMIC DNA]</scope>
    <source>
        <strain evidence="2 3">DSM 43023</strain>
    </source>
</reference>
<accession>A0A7W7RS75</accession>
<dbReference type="Proteomes" id="UP000534286">
    <property type="component" value="Unassembled WGS sequence"/>
</dbReference>
<evidence type="ECO:0000256" key="1">
    <source>
        <dbReference type="SAM" id="MobiDB-lite"/>
    </source>
</evidence>
<sequence length="82" mass="8399">MPAVPWGNMFPAGIEYDPSALTLIRSSLPRRSSVLAAPRCASSVPSVFSLKRDSRLTPSKRAMSAAVPSSGVLPGGVDSGGA</sequence>
<comment type="caution">
    <text evidence="2">The sequence shown here is derived from an EMBL/GenBank/DDBJ whole genome shotgun (WGS) entry which is preliminary data.</text>
</comment>
<protein>
    <submittedName>
        <fullName evidence="2">Uncharacterized protein</fullName>
    </submittedName>
</protein>
<feature type="compositionally biased region" description="Gly residues" evidence="1">
    <location>
        <begin position="73"/>
        <end position="82"/>
    </location>
</feature>
<dbReference type="EMBL" id="JACHJU010000001">
    <property type="protein sequence ID" value="MBB4936922.1"/>
    <property type="molecule type" value="Genomic_DNA"/>
</dbReference>
<keyword evidence="3" id="KW-1185">Reference proteome</keyword>
<evidence type="ECO:0000313" key="3">
    <source>
        <dbReference type="Proteomes" id="UP000534286"/>
    </source>
</evidence>
<organism evidence="2 3">
    <name type="scientific">Streptosporangium album</name>
    <dbReference type="NCBI Taxonomy" id="47479"/>
    <lineage>
        <taxon>Bacteria</taxon>
        <taxon>Bacillati</taxon>
        <taxon>Actinomycetota</taxon>
        <taxon>Actinomycetes</taxon>
        <taxon>Streptosporangiales</taxon>
        <taxon>Streptosporangiaceae</taxon>
        <taxon>Streptosporangium</taxon>
    </lineage>
</organism>
<dbReference type="RefSeq" id="WP_376773270.1">
    <property type="nucleotide sequence ID" value="NZ_BAABEK010000009.1"/>
</dbReference>
<proteinExistence type="predicted"/>
<evidence type="ECO:0000313" key="2">
    <source>
        <dbReference type="EMBL" id="MBB4936922.1"/>
    </source>
</evidence>